<protein>
    <recommendedName>
        <fullName evidence="1">Methyltransferase type 11 domain-containing protein</fullName>
    </recommendedName>
</protein>
<gene>
    <name evidence="2" type="ORF">GCM10011340_08550</name>
</gene>
<proteinExistence type="predicted"/>
<evidence type="ECO:0000259" key="1">
    <source>
        <dbReference type="Pfam" id="PF08241"/>
    </source>
</evidence>
<dbReference type="Proteomes" id="UP000658258">
    <property type="component" value="Unassembled WGS sequence"/>
</dbReference>
<sequence>MKHKAFLLGLMVGIVACSGSKKEQPKEASPRPGQEQLVLKSLEREYIEPVFPEDMAQERTNWQNPDIVLKSFSNLSEKTVADVGAGAGYFSFKLAQVAQKVIALDIDPKALDYIREQKQIVGNWADNIEPRLTPPDVPNLLVNEADAVLVVNTFCFIPNQQQYFERLRNGLKPEGELVIVDFKKGNIPVGPADEMKMDARTVRSILRKAGYKRISIDERSLEYQYIIKANN</sequence>
<dbReference type="SUPFAM" id="SSF53335">
    <property type="entry name" value="S-adenosyl-L-methionine-dependent methyltransferases"/>
    <property type="match status" value="1"/>
</dbReference>
<dbReference type="Pfam" id="PF08241">
    <property type="entry name" value="Methyltransf_11"/>
    <property type="match status" value="1"/>
</dbReference>
<evidence type="ECO:0000313" key="3">
    <source>
        <dbReference type="Proteomes" id="UP000658258"/>
    </source>
</evidence>
<dbReference type="InterPro" id="IPR013216">
    <property type="entry name" value="Methyltransf_11"/>
</dbReference>
<dbReference type="CDD" id="cd02440">
    <property type="entry name" value="AdoMet_MTases"/>
    <property type="match status" value="1"/>
</dbReference>
<feature type="domain" description="Methyltransferase type 11" evidence="1">
    <location>
        <begin position="82"/>
        <end position="179"/>
    </location>
</feature>
<dbReference type="Gene3D" id="3.40.50.150">
    <property type="entry name" value="Vaccinia Virus protein VP39"/>
    <property type="match status" value="1"/>
</dbReference>
<evidence type="ECO:0000313" key="2">
    <source>
        <dbReference type="EMBL" id="GHE56009.1"/>
    </source>
</evidence>
<accession>A0ABQ3I444</accession>
<dbReference type="PROSITE" id="PS51257">
    <property type="entry name" value="PROKAR_LIPOPROTEIN"/>
    <property type="match status" value="1"/>
</dbReference>
<dbReference type="RefSeq" id="WP_189628942.1">
    <property type="nucleotide sequence ID" value="NZ_BNAG01000001.1"/>
</dbReference>
<dbReference type="EMBL" id="BNAG01000001">
    <property type="protein sequence ID" value="GHE56009.1"/>
    <property type="molecule type" value="Genomic_DNA"/>
</dbReference>
<organism evidence="2 3">
    <name type="scientific">Roseivirga thermotolerans</name>
    <dbReference type="NCBI Taxonomy" id="1758176"/>
    <lineage>
        <taxon>Bacteria</taxon>
        <taxon>Pseudomonadati</taxon>
        <taxon>Bacteroidota</taxon>
        <taxon>Cytophagia</taxon>
        <taxon>Cytophagales</taxon>
        <taxon>Roseivirgaceae</taxon>
        <taxon>Roseivirga</taxon>
    </lineage>
</organism>
<reference evidence="3" key="1">
    <citation type="journal article" date="2019" name="Int. J. Syst. Evol. Microbiol.">
        <title>The Global Catalogue of Microorganisms (GCM) 10K type strain sequencing project: providing services to taxonomists for standard genome sequencing and annotation.</title>
        <authorList>
            <consortium name="The Broad Institute Genomics Platform"/>
            <consortium name="The Broad Institute Genome Sequencing Center for Infectious Disease"/>
            <person name="Wu L."/>
            <person name="Ma J."/>
        </authorList>
    </citation>
    <scope>NUCLEOTIDE SEQUENCE [LARGE SCALE GENOMIC DNA]</scope>
    <source>
        <strain evidence="3">CGMCC 1.15111</strain>
    </source>
</reference>
<name>A0ABQ3I444_9BACT</name>
<dbReference type="InterPro" id="IPR029063">
    <property type="entry name" value="SAM-dependent_MTases_sf"/>
</dbReference>
<comment type="caution">
    <text evidence="2">The sequence shown here is derived from an EMBL/GenBank/DDBJ whole genome shotgun (WGS) entry which is preliminary data.</text>
</comment>
<keyword evidence="3" id="KW-1185">Reference proteome</keyword>
<dbReference type="PANTHER" id="PTHR43861">
    <property type="entry name" value="TRANS-ACONITATE 2-METHYLTRANSFERASE-RELATED"/>
    <property type="match status" value="1"/>
</dbReference>